<evidence type="ECO:0000256" key="7">
    <source>
        <dbReference type="ARBA" id="ARBA00023306"/>
    </source>
</evidence>
<dbReference type="InterPro" id="IPR011922">
    <property type="entry name" value="Cell_div_FtsL"/>
</dbReference>
<evidence type="ECO:0000313" key="8">
    <source>
        <dbReference type="EMBL" id="RRD91239.1"/>
    </source>
</evidence>
<keyword evidence="4" id="KW-0812">Transmembrane</keyword>
<keyword evidence="5" id="KW-1133">Transmembrane helix</keyword>
<evidence type="ECO:0000256" key="2">
    <source>
        <dbReference type="ARBA" id="ARBA00022475"/>
    </source>
</evidence>
<protein>
    <submittedName>
        <fullName evidence="8">Cell division protein FtsN</fullName>
    </submittedName>
</protein>
<dbReference type="GO" id="GO:0051301">
    <property type="term" value="P:cell division"/>
    <property type="evidence" value="ECO:0007669"/>
    <property type="project" value="UniProtKB-KW"/>
</dbReference>
<evidence type="ECO:0000256" key="5">
    <source>
        <dbReference type="ARBA" id="ARBA00022989"/>
    </source>
</evidence>
<reference evidence="8 9" key="1">
    <citation type="submission" date="2018-11" db="EMBL/GenBank/DDBJ databases">
        <title>Genomes From Bacteria Associated with the Canine Oral Cavity: a Test Case for Automated Genome-Based Taxonomic Assignment.</title>
        <authorList>
            <person name="Coil D.A."/>
            <person name="Jospin G."/>
            <person name="Darling A.E."/>
            <person name="Wallis C."/>
            <person name="Davis I.J."/>
            <person name="Harris S."/>
            <person name="Eisen J.A."/>
            <person name="Holcombe L.J."/>
            <person name="O'Flynn C."/>
        </authorList>
    </citation>
    <scope>NUCLEOTIDE SEQUENCE [LARGE SCALE GENOMIC DNA]</scope>
    <source>
        <strain evidence="8 9">COT-280</strain>
    </source>
</reference>
<accession>A0A3P2A741</accession>
<dbReference type="AlphaFoldDB" id="A0A3P2A741"/>
<proteinExistence type="predicted"/>
<keyword evidence="3 8" id="KW-0132">Cell division</keyword>
<evidence type="ECO:0000256" key="4">
    <source>
        <dbReference type="ARBA" id="ARBA00022692"/>
    </source>
</evidence>
<gene>
    <name evidence="8" type="ORF">EII21_02285</name>
</gene>
<keyword evidence="9" id="KW-1185">Reference proteome</keyword>
<comment type="subcellular location">
    <subcellularLocation>
        <location evidence="1">Cell membrane</location>
        <topology evidence="1">Single-pass type II membrane protein</topology>
    </subcellularLocation>
</comment>
<sequence>MFTRLNILLLAGVLASGYYVVDLNNSIKHQTQLYGKGQEAEIRLNQDYAELQYEHSQAVDLKLVHNAAGKLRMHAPSPQETVILQFR</sequence>
<dbReference type="EMBL" id="RQYC01000002">
    <property type="protein sequence ID" value="RRD91239.1"/>
    <property type="molecule type" value="Genomic_DNA"/>
</dbReference>
<dbReference type="OrthoDB" id="8613450at2"/>
<keyword evidence="2" id="KW-1003">Cell membrane</keyword>
<keyword evidence="6" id="KW-0472">Membrane</keyword>
<dbReference type="GO" id="GO:0005886">
    <property type="term" value="C:plasma membrane"/>
    <property type="evidence" value="ECO:0007669"/>
    <property type="project" value="UniProtKB-SubCell"/>
</dbReference>
<evidence type="ECO:0000256" key="1">
    <source>
        <dbReference type="ARBA" id="ARBA00004401"/>
    </source>
</evidence>
<organism evidence="8 9">
    <name type="scientific">Conchiformibius steedae</name>
    <dbReference type="NCBI Taxonomy" id="153493"/>
    <lineage>
        <taxon>Bacteria</taxon>
        <taxon>Pseudomonadati</taxon>
        <taxon>Pseudomonadota</taxon>
        <taxon>Betaproteobacteria</taxon>
        <taxon>Neisseriales</taxon>
        <taxon>Neisseriaceae</taxon>
        <taxon>Conchiformibius</taxon>
    </lineage>
</organism>
<dbReference type="STRING" id="1121352.GCA_000620925_00237"/>
<comment type="caution">
    <text evidence="8">The sequence shown here is derived from an EMBL/GenBank/DDBJ whole genome shotgun (WGS) entry which is preliminary data.</text>
</comment>
<evidence type="ECO:0000313" key="9">
    <source>
        <dbReference type="Proteomes" id="UP000269923"/>
    </source>
</evidence>
<evidence type="ECO:0000256" key="6">
    <source>
        <dbReference type="ARBA" id="ARBA00023136"/>
    </source>
</evidence>
<keyword evidence="7" id="KW-0131">Cell cycle</keyword>
<dbReference type="Pfam" id="PF04999">
    <property type="entry name" value="FtsL"/>
    <property type="match status" value="1"/>
</dbReference>
<name>A0A3P2A741_9NEIS</name>
<evidence type="ECO:0000256" key="3">
    <source>
        <dbReference type="ARBA" id="ARBA00022618"/>
    </source>
</evidence>
<dbReference type="RefSeq" id="WP_027021170.1">
    <property type="nucleotide sequence ID" value="NZ_CP059563.1"/>
</dbReference>
<dbReference type="Proteomes" id="UP000269923">
    <property type="component" value="Unassembled WGS sequence"/>
</dbReference>